<feature type="coiled-coil region" evidence="9">
    <location>
        <begin position="148"/>
        <end position="175"/>
    </location>
</feature>
<proteinExistence type="inferred from homology"/>
<evidence type="ECO:0000256" key="8">
    <source>
        <dbReference type="ARBA" id="ARBA00083752"/>
    </source>
</evidence>
<dbReference type="InterPro" id="IPR019192">
    <property type="entry name" value="Ribosomal_mL40"/>
</dbReference>
<comment type="subcellular location">
    <subcellularLocation>
        <location evidence="1">Mitochondrion</location>
    </subcellularLocation>
</comment>
<evidence type="ECO:0000256" key="10">
    <source>
        <dbReference type="SAM" id="MobiDB-lite"/>
    </source>
</evidence>
<reference evidence="11 12" key="1">
    <citation type="submission" date="2024-11" db="EMBL/GenBank/DDBJ databases">
        <title>Chromosome-level genome assembly of the freshwater bivalve Anodonta woodiana.</title>
        <authorList>
            <person name="Chen X."/>
        </authorList>
    </citation>
    <scope>NUCLEOTIDE SEQUENCE [LARGE SCALE GENOMIC DNA]</scope>
    <source>
        <strain evidence="11">MN2024</strain>
        <tissue evidence="11">Gills</tissue>
    </source>
</reference>
<evidence type="ECO:0000256" key="7">
    <source>
        <dbReference type="ARBA" id="ARBA00035192"/>
    </source>
</evidence>
<keyword evidence="3" id="KW-0809">Transit peptide</keyword>
<dbReference type="EMBL" id="JBJQND010000002">
    <property type="protein sequence ID" value="KAL3887298.1"/>
    <property type="molecule type" value="Genomic_DNA"/>
</dbReference>
<keyword evidence="9" id="KW-0175">Coiled coil</keyword>
<keyword evidence="12" id="KW-1185">Reference proteome</keyword>
<dbReference type="GO" id="GO:1990904">
    <property type="term" value="C:ribonucleoprotein complex"/>
    <property type="evidence" value="ECO:0007669"/>
    <property type="project" value="UniProtKB-KW"/>
</dbReference>
<dbReference type="AlphaFoldDB" id="A0ABD3XPA3"/>
<keyword evidence="6" id="KW-0687">Ribonucleoprotein</keyword>
<evidence type="ECO:0000256" key="6">
    <source>
        <dbReference type="ARBA" id="ARBA00023274"/>
    </source>
</evidence>
<dbReference type="PANTHER" id="PTHR13359">
    <property type="entry name" value="39S RIBOSOMAL PROTEIN L40, MITOCHONDRIAL"/>
    <property type="match status" value="1"/>
</dbReference>
<keyword evidence="5" id="KW-0496">Mitochondrion</keyword>
<dbReference type="InterPro" id="IPR039145">
    <property type="entry name" value="Ribosomal_mL40_metazoa/plant"/>
</dbReference>
<evidence type="ECO:0000256" key="2">
    <source>
        <dbReference type="ARBA" id="ARBA00009360"/>
    </source>
</evidence>
<accession>A0ABD3XPA3</accession>
<gene>
    <name evidence="11" type="ORF">ACJMK2_027240</name>
</gene>
<evidence type="ECO:0000313" key="12">
    <source>
        <dbReference type="Proteomes" id="UP001634394"/>
    </source>
</evidence>
<protein>
    <recommendedName>
        <fullName evidence="7">Large ribosomal subunit protein mL40</fullName>
    </recommendedName>
    <alternativeName>
        <fullName evidence="8">39S ribosomal protein L40, mitochondrial</fullName>
    </alternativeName>
</protein>
<sequence length="207" mass="24227">MAAFLADVVLQITRLSLQRCCKMQGLTACRSIHTQGAPLLFQTSNILSSEPMKRKKRDDPALAAARIARKKKNIEKLLKQKQRLGRILKPIEEIEGNFKLQQRAHELRRERTQLTFEESEERALLHKDWTRHRMHQFIDDMNAVHQFTNSQQKALKELREESEELYQQAIQIDNNSLLYEWHGPVSTPPIEGYDSPDGEYVDTTRQY</sequence>
<dbReference type="Proteomes" id="UP001634394">
    <property type="component" value="Unassembled WGS sequence"/>
</dbReference>
<name>A0ABD3XPA3_SINWO</name>
<dbReference type="Gene3D" id="6.10.250.3440">
    <property type="match status" value="1"/>
</dbReference>
<evidence type="ECO:0000256" key="4">
    <source>
        <dbReference type="ARBA" id="ARBA00022980"/>
    </source>
</evidence>
<evidence type="ECO:0000256" key="5">
    <source>
        <dbReference type="ARBA" id="ARBA00023128"/>
    </source>
</evidence>
<evidence type="ECO:0000256" key="3">
    <source>
        <dbReference type="ARBA" id="ARBA00022946"/>
    </source>
</evidence>
<evidence type="ECO:0000313" key="11">
    <source>
        <dbReference type="EMBL" id="KAL3887298.1"/>
    </source>
</evidence>
<keyword evidence="4" id="KW-0689">Ribosomal protein</keyword>
<dbReference type="GO" id="GO:0005840">
    <property type="term" value="C:ribosome"/>
    <property type="evidence" value="ECO:0007669"/>
    <property type="project" value="UniProtKB-KW"/>
</dbReference>
<dbReference type="PANTHER" id="PTHR13359:SF2">
    <property type="entry name" value="LARGE RIBOSOMAL SUBUNIT PROTEIN ML40"/>
    <property type="match status" value="1"/>
</dbReference>
<dbReference type="FunFam" id="6.10.250.3440:FF:000001">
    <property type="entry name" value="Mitochondrial ribosomal protein L40"/>
    <property type="match status" value="1"/>
</dbReference>
<evidence type="ECO:0000256" key="1">
    <source>
        <dbReference type="ARBA" id="ARBA00004173"/>
    </source>
</evidence>
<comment type="caution">
    <text evidence="11">The sequence shown here is derived from an EMBL/GenBank/DDBJ whole genome shotgun (WGS) entry which is preliminary data.</text>
</comment>
<evidence type="ECO:0000256" key="9">
    <source>
        <dbReference type="SAM" id="Coils"/>
    </source>
</evidence>
<dbReference type="Pfam" id="PF09812">
    <property type="entry name" value="MRP-L28"/>
    <property type="match status" value="1"/>
</dbReference>
<organism evidence="11 12">
    <name type="scientific">Sinanodonta woodiana</name>
    <name type="common">Chinese pond mussel</name>
    <name type="synonym">Anodonta woodiana</name>
    <dbReference type="NCBI Taxonomy" id="1069815"/>
    <lineage>
        <taxon>Eukaryota</taxon>
        <taxon>Metazoa</taxon>
        <taxon>Spiralia</taxon>
        <taxon>Lophotrochozoa</taxon>
        <taxon>Mollusca</taxon>
        <taxon>Bivalvia</taxon>
        <taxon>Autobranchia</taxon>
        <taxon>Heteroconchia</taxon>
        <taxon>Palaeoheterodonta</taxon>
        <taxon>Unionida</taxon>
        <taxon>Unionoidea</taxon>
        <taxon>Unionidae</taxon>
        <taxon>Unioninae</taxon>
        <taxon>Sinanodonta</taxon>
    </lineage>
</organism>
<dbReference type="GO" id="GO:0005739">
    <property type="term" value="C:mitochondrion"/>
    <property type="evidence" value="ECO:0007669"/>
    <property type="project" value="UniProtKB-SubCell"/>
</dbReference>
<feature type="region of interest" description="Disordered" evidence="10">
    <location>
        <begin position="188"/>
        <end position="207"/>
    </location>
</feature>
<comment type="similarity">
    <text evidence="2">Belongs to the mitochondrion-specific ribosomal protein mL40 family.</text>
</comment>